<gene>
    <name evidence="1" type="ORF">COF81_03170</name>
</gene>
<accession>A0ABD6TE93</accession>
<organism evidence="1 2">
    <name type="scientific">Bacillus pseudomycoides</name>
    <dbReference type="NCBI Taxonomy" id="64104"/>
    <lineage>
        <taxon>Bacteria</taxon>
        <taxon>Bacillati</taxon>
        <taxon>Bacillota</taxon>
        <taxon>Bacilli</taxon>
        <taxon>Bacillales</taxon>
        <taxon>Bacillaceae</taxon>
        <taxon>Bacillus</taxon>
        <taxon>Bacillus cereus group</taxon>
    </lineage>
</organism>
<proteinExistence type="predicted"/>
<dbReference type="Proteomes" id="UP000221918">
    <property type="component" value="Unassembled WGS sequence"/>
</dbReference>
<name>A0ABD6TE93_9BACI</name>
<dbReference type="EMBL" id="NUTL01000015">
    <property type="protein sequence ID" value="PHF04072.1"/>
    <property type="molecule type" value="Genomic_DNA"/>
</dbReference>
<evidence type="ECO:0000313" key="2">
    <source>
        <dbReference type="Proteomes" id="UP000221918"/>
    </source>
</evidence>
<reference evidence="1 2" key="1">
    <citation type="submission" date="2017-09" db="EMBL/GenBank/DDBJ databases">
        <title>Large-scale bioinformatics analysis of Bacillus genomes uncovers conserved roles of natural products in bacterial physiology.</title>
        <authorList>
            <consortium name="Agbiome Team Llc"/>
            <person name="Bleich R.M."/>
            <person name="Grubbs K.J."/>
            <person name="Santa Maria K.C."/>
            <person name="Allen S.E."/>
            <person name="Farag S."/>
            <person name="Shank E.A."/>
            <person name="Bowers A."/>
        </authorList>
    </citation>
    <scope>NUCLEOTIDE SEQUENCE [LARGE SCALE GENOMIC DNA]</scope>
    <source>
        <strain evidence="1 2">AFS037265</strain>
    </source>
</reference>
<protein>
    <submittedName>
        <fullName evidence="1">Uncharacterized protein</fullName>
    </submittedName>
</protein>
<evidence type="ECO:0000313" key="1">
    <source>
        <dbReference type="EMBL" id="PHF04072.1"/>
    </source>
</evidence>
<dbReference type="AlphaFoldDB" id="A0ABD6TE93"/>
<dbReference type="RefSeq" id="WP_098802775.1">
    <property type="nucleotide sequence ID" value="NZ_NUTL01000015.1"/>
</dbReference>
<comment type="caution">
    <text evidence="1">The sequence shown here is derived from an EMBL/GenBank/DDBJ whole genome shotgun (WGS) entry which is preliminary data.</text>
</comment>
<sequence length="141" mass="17047">MSKDTLKNIFHVYCFYKVRLQGDAEPSMRRNKLVYENPIQNHYESFIGCLREFCEVRSEVLLHSFYQFVVDAVNSLNKQERILIYERYLHKDHYKSNRRHYIALDMKSHQYDKLLRSASGKIVERLGINDLQLTIPDWMKR</sequence>